<accession>A0A7J9JS00</accession>
<keyword evidence="2" id="KW-1185">Reference proteome</keyword>
<proteinExistence type="predicted"/>
<organism evidence="1 2">
    <name type="scientific">Gossypium armourianum</name>
    <dbReference type="NCBI Taxonomy" id="34283"/>
    <lineage>
        <taxon>Eukaryota</taxon>
        <taxon>Viridiplantae</taxon>
        <taxon>Streptophyta</taxon>
        <taxon>Embryophyta</taxon>
        <taxon>Tracheophyta</taxon>
        <taxon>Spermatophyta</taxon>
        <taxon>Magnoliopsida</taxon>
        <taxon>eudicotyledons</taxon>
        <taxon>Gunneridae</taxon>
        <taxon>Pentapetalae</taxon>
        <taxon>rosids</taxon>
        <taxon>malvids</taxon>
        <taxon>Malvales</taxon>
        <taxon>Malvaceae</taxon>
        <taxon>Malvoideae</taxon>
        <taxon>Gossypium</taxon>
    </lineage>
</organism>
<gene>
    <name evidence="1" type="ORF">Goarm_009161</name>
</gene>
<dbReference type="AlphaFoldDB" id="A0A7J9JS00"/>
<evidence type="ECO:0000313" key="2">
    <source>
        <dbReference type="Proteomes" id="UP000593575"/>
    </source>
</evidence>
<comment type="caution">
    <text evidence="1">The sequence shown here is derived from an EMBL/GenBank/DDBJ whole genome shotgun (WGS) entry which is preliminary data.</text>
</comment>
<name>A0A7J9JS00_9ROSI</name>
<reference evidence="1 2" key="1">
    <citation type="journal article" date="2019" name="Genome Biol. Evol.">
        <title>Insights into the evolution of the New World diploid cottons (Gossypium, subgenus Houzingenia) based on genome sequencing.</title>
        <authorList>
            <person name="Grover C.E."/>
            <person name="Arick M.A. 2nd"/>
            <person name="Thrash A."/>
            <person name="Conover J.L."/>
            <person name="Sanders W.S."/>
            <person name="Peterson D.G."/>
            <person name="Frelichowski J.E."/>
            <person name="Scheffler J.A."/>
            <person name="Scheffler B.E."/>
            <person name="Wendel J.F."/>
        </authorList>
    </citation>
    <scope>NUCLEOTIDE SEQUENCE [LARGE SCALE GENOMIC DNA]</scope>
    <source>
        <strain evidence="1">6</strain>
        <tissue evidence="1">Leaf</tissue>
    </source>
</reference>
<sequence length="39" mass="4221">MEWLENMAFISNVISLHSLEGSSLTPICQGSRLVSCLGP</sequence>
<evidence type="ECO:0000313" key="1">
    <source>
        <dbReference type="EMBL" id="MBA0836974.1"/>
    </source>
</evidence>
<dbReference type="Proteomes" id="UP000593575">
    <property type="component" value="Unassembled WGS sequence"/>
</dbReference>
<protein>
    <submittedName>
        <fullName evidence="1">Uncharacterized protein</fullName>
    </submittedName>
</protein>
<dbReference type="EMBL" id="JABFAE010000009">
    <property type="protein sequence ID" value="MBA0836974.1"/>
    <property type="molecule type" value="Genomic_DNA"/>
</dbReference>